<dbReference type="AlphaFoldDB" id="A0A0F9U7M1"/>
<reference evidence="1" key="1">
    <citation type="journal article" date="2015" name="Nature">
        <title>Complex archaea that bridge the gap between prokaryotes and eukaryotes.</title>
        <authorList>
            <person name="Spang A."/>
            <person name="Saw J.H."/>
            <person name="Jorgensen S.L."/>
            <person name="Zaremba-Niedzwiedzka K."/>
            <person name="Martijn J."/>
            <person name="Lind A.E."/>
            <person name="van Eijk R."/>
            <person name="Schleper C."/>
            <person name="Guy L."/>
            <person name="Ettema T.J."/>
        </authorList>
    </citation>
    <scope>NUCLEOTIDE SEQUENCE</scope>
</reference>
<accession>A0A0F9U7M1</accession>
<dbReference type="EMBL" id="LAZR01001157">
    <property type="protein sequence ID" value="KKN49653.1"/>
    <property type="molecule type" value="Genomic_DNA"/>
</dbReference>
<name>A0A0F9U7M1_9ZZZZ</name>
<proteinExistence type="predicted"/>
<comment type="caution">
    <text evidence="1">The sequence shown here is derived from an EMBL/GenBank/DDBJ whole genome shotgun (WGS) entry which is preliminary data.</text>
</comment>
<protein>
    <submittedName>
        <fullName evidence="1">Uncharacterized protein</fullName>
    </submittedName>
</protein>
<sequence length="444" mass="51854">MVKCQDCKSEMVYRPQENDDIILVCPNPDCDFQSQFIKLDQSHTLVDQVEDIATKEIDEISDVEDKSDLNVIVNQSDREIEPEKLVQEMDVVSESYGSQTLLTRTGKLDEFIIYCVDFSTRMDIEIPIEDRLPKEWKNKIANDRILSDVLKNELIELINPPISFFNAILFTLSIFLLENIKKMTFEDFNSFQVISLAGNSDEIFRFPSFIEDTTPDIIIDFIKIVNITRQEYRVNDDLTYRNFSLAIQNISDLITELRESYPHEKVQIYLLTIGNNKTKENKYINPIREIKEKLEDLMPFSFNIINFNGIGLEKFFGQITRRFSGQYSRENTFKGLINSILYNQYGTDPYQELSRIQDLKSETPIKKEPEKINKVLKPKSTEKIEILSEIKDVDIGIQENDIGLKDIDIKINERDIKEINETLPDINLRRKADNNLDQLIEELR</sequence>
<gene>
    <name evidence="1" type="ORF">LCGC14_0640550</name>
</gene>
<evidence type="ECO:0000313" key="1">
    <source>
        <dbReference type="EMBL" id="KKN49653.1"/>
    </source>
</evidence>
<organism evidence="1">
    <name type="scientific">marine sediment metagenome</name>
    <dbReference type="NCBI Taxonomy" id="412755"/>
    <lineage>
        <taxon>unclassified sequences</taxon>
        <taxon>metagenomes</taxon>
        <taxon>ecological metagenomes</taxon>
    </lineage>
</organism>